<evidence type="ECO:0000313" key="2">
    <source>
        <dbReference type="Proteomes" id="UP000094285"/>
    </source>
</evidence>
<dbReference type="Proteomes" id="UP000094285">
    <property type="component" value="Unassembled WGS sequence"/>
</dbReference>
<dbReference type="RefSeq" id="XP_020067018.1">
    <property type="nucleotide sequence ID" value="XM_020208809.1"/>
</dbReference>
<dbReference type="OrthoDB" id="5582146at2759"/>
<dbReference type="AlphaFoldDB" id="A0A1E4SQV0"/>
<evidence type="ECO:0000313" key="1">
    <source>
        <dbReference type="EMBL" id="ODV81896.1"/>
    </source>
</evidence>
<dbReference type="STRING" id="984487.A0A1E4SQV0"/>
<dbReference type="GeneID" id="30982945"/>
<organism evidence="1 2">
    <name type="scientific">Suhomyces tanzawaensis NRRL Y-17324</name>
    <dbReference type="NCBI Taxonomy" id="984487"/>
    <lineage>
        <taxon>Eukaryota</taxon>
        <taxon>Fungi</taxon>
        <taxon>Dikarya</taxon>
        <taxon>Ascomycota</taxon>
        <taxon>Saccharomycotina</taxon>
        <taxon>Pichiomycetes</taxon>
        <taxon>Debaryomycetaceae</taxon>
        <taxon>Suhomyces</taxon>
    </lineage>
</organism>
<gene>
    <name evidence="1" type="ORF">CANTADRAFT_3954</name>
</gene>
<reference evidence="2" key="1">
    <citation type="submission" date="2016-05" db="EMBL/GenBank/DDBJ databases">
        <title>Comparative genomics of biotechnologically important yeasts.</title>
        <authorList>
            <consortium name="DOE Joint Genome Institute"/>
            <person name="Riley R."/>
            <person name="Haridas S."/>
            <person name="Wolfe K.H."/>
            <person name="Lopes M.R."/>
            <person name="Hittinger C.T."/>
            <person name="Goker M."/>
            <person name="Salamov A."/>
            <person name="Wisecaver J."/>
            <person name="Long T.M."/>
            <person name="Aerts A.L."/>
            <person name="Barry K."/>
            <person name="Choi C."/>
            <person name="Clum A."/>
            <person name="Coughlan A.Y."/>
            <person name="Deshpande S."/>
            <person name="Douglass A.P."/>
            <person name="Hanson S.J."/>
            <person name="Klenk H.-P."/>
            <person name="Labutti K."/>
            <person name="Lapidus A."/>
            <person name="Lindquist E."/>
            <person name="Lipzen A."/>
            <person name="Meier-Kolthoff J.P."/>
            <person name="Ohm R.A."/>
            <person name="Otillar R.P."/>
            <person name="Pangilinan J."/>
            <person name="Peng Y."/>
            <person name="Rokas A."/>
            <person name="Rosa C.A."/>
            <person name="Scheuner C."/>
            <person name="Sibirny A.A."/>
            <person name="Slot J.C."/>
            <person name="Stielow J.B."/>
            <person name="Sun H."/>
            <person name="Kurtzman C.P."/>
            <person name="Blackwell M."/>
            <person name="Grigoriev I.V."/>
            <person name="Jeffries T.W."/>
        </authorList>
    </citation>
    <scope>NUCLEOTIDE SEQUENCE [LARGE SCALE GENOMIC DNA]</scope>
    <source>
        <strain evidence="2">NRRL Y-17324</strain>
    </source>
</reference>
<dbReference type="EMBL" id="KV453909">
    <property type="protein sequence ID" value="ODV81896.1"/>
    <property type="molecule type" value="Genomic_DNA"/>
</dbReference>
<protein>
    <submittedName>
        <fullName evidence="1">Uncharacterized protein</fullName>
    </submittedName>
</protein>
<keyword evidence="2" id="KW-1185">Reference proteome</keyword>
<accession>A0A1E4SQV0</accession>
<sequence length="350" mass="41479">MDSLYTALSLGLIRNKRIVISTDSPRQTIHHFQHLIVHNLCHYEPNQFASIDVLDVLTHKNINELVLSMSSYSKSVYTFKNIVMWRNVSLLSHDHQKQLYELLTQIDQYDTNASKWYPTDTVDFRDITVRKPELFSIVLVVEPQYYQNKMYQYLKEKFWFSVNYPFVSEQVCLLELSKIRPIPEYQDHILSLRASWQKVYVSPDIKKYIYSLIVHMRNHRLSSLAPKQTRLPTRSIDDVADLTRALVLWQNDSEHLYATPDFVKVAIRKIGYWLVDWEYNELFANSIDSEHDGRRRRLEIDILSGDWYGSDYDYVNKYIEESRSKVEKKNPLGHSNRIVDEAIRKVNPPL</sequence>
<proteinExistence type="predicted"/>
<name>A0A1E4SQV0_9ASCO</name>